<keyword evidence="4 7" id="KW-1133">Transmembrane helix</keyword>
<dbReference type="RefSeq" id="WP_376737290.1">
    <property type="nucleotide sequence ID" value="NZ_JAYMRS010000003.1"/>
</dbReference>
<comment type="subcellular location">
    <subcellularLocation>
        <location evidence="1">Membrane</location>
        <topology evidence="1">Multi-pass membrane protein</topology>
    </subcellularLocation>
</comment>
<feature type="transmembrane region" description="Helical" evidence="7">
    <location>
        <begin position="75"/>
        <end position="96"/>
    </location>
</feature>
<dbReference type="Proteomes" id="UP001585053">
    <property type="component" value="Unassembled WGS sequence"/>
</dbReference>
<evidence type="ECO:0000256" key="7">
    <source>
        <dbReference type="SAM" id="Phobius"/>
    </source>
</evidence>
<feature type="transmembrane region" description="Helical" evidence="7">
    <location>
        <begin position="6"/>
        <end position="33"/>
    </location>
</feature>
<dbReference type="InterPro" id="IPR003834">
    <property type="entry name" value="Cyt_c_assmbl_TM_dom"/>
</dbReference>
<evidence type="ECO:0000313" key="9">
    <source>
        <dbReference type="EMBL" id="MFB8768416.1"/>
    </source>
</evidence>
<feature type="compositionally biased region" description="Basic and acidic residues" evidence="6">
    <location>
        <begin position="277"/>
        <end position="297"/>
    </location>
</feature>
<feature type="domain" description="Cytochrome C biogenesis protein transmembrane" evidence="8">
    <location>
        <begin position="10"/>
        <end position="173"/>
    </location>
</feature>
<organism evidence="9 10">
    <name type="scientific">Nocardiopsis alba</name>
    <dbReference type="NCBI Taxonomy" id="53437"/>
    <lineage>
        <taxon>Bacteria</taxon>
        <taxon>Bacillati</taxon>
        <taxon>Actinomycetota</taxon>
        <taxon>Actinomycetes</taxon>
        <taxon>Streptosporangiales</taxon>
        <taxon>Nocardiopsidaceae</taxon>
        <taxon>Nocardiopsis</taxon>
    </lineage>
</organism>
<dbReference type="Pfam" id="PF02683">
    <property type="entry name" value="DsbD_TM"/>
    <property type="match status" value="1"/>
</dbReference>
<dbReference type="InterPro" id="IPR051790">
    <property type="entry name" value="Cytochrome_c-biogenesis_DsbD"/>
</dbReference>
<dbReference type="PANTHER" id="PTHR31272">
    <property type="entry name" value="CYTOCHROME C-TYPE BIOGENESIS PROTEIN HI_1454-RELATED"/>
    <property type="match status" value="1"/>
</dbReference>
<evidence type="ECO:0000313" key="10">
    <source>
        <dbReference type="Proteomes" id="UP001585053"/>
    </source>
</evidence>
<feature type="transmembrane region" description="Helical" evidence="7">
    <location>
        <begin position="45"/>
        <end position="69"/>
    </location>
</feature>
<dbReference type="PANTHER" id="PTHR31272:SF4">
    <property type="entry name" value="CYTOCHROME C-TYPE BIOGENESIS PROTEIN HI_1454-RELATED"/>
    <property type="match status" value="1"/>
</dbReference>
<accession>A0ABV5DUZ6</accession>
<evidence type="ECO:0000256" key="2">
    <source>
        <dbReference type="ARBA" id="ARBA00006143"/>
    </source>
</evidence>
<comment type="similarity">
    <text evidence="2">Belongs to the DsbD family.</text>
</comment>
<feature type="transmembrane region" description="Helical" evidence="7">
    <location>
        <begin position="117"/>
        <end position="139"/>
    </location>
</feature>
<keyword evidence="10" id="KW-1185">Reference proteome</keyword>
<feature type="transmembrane region" description="Helical" evidence="7">
    <location>
        <begin position="193"/>
        <end position="216"/>
    </location>
</feature>
<evidence type="ECO:0000256" key="4">
    <source>
        <dbReference type="ARBA" id="ARBA00022989"/>
    </source>
</evidence>
<evidence type="ECO:0000256" key="5">
    <source>
        <dbReference type="ARBA" id="ARBA00023136"/>
    </source>
</evidence>
<sequence>MDIGLLAATAGGVLALFSPCSALLLPSFFAYAFRNPGHLLLHTGIFYIGLCLTLIPLGAGSAMVSVLFYGHRETLIGIAGGVIIAFGIIQILGWGYTWGPLARAQSRFASGRGRLSVLGLGAVYGLAGFCSGPILGAVLTVAATGTPARGMLLMAAYALGMVLPMFLLALGWDRFDLGRRRWLRGRSLRVGPLTTHTTAVLSGALFIGVGVIFLVFDGTASMSGLPGMRWLEEVAYRAQEPLSRLGSTTDVIALVLVAVLLGALALFARRGGVSASDDARTTDRDPSARETSESEGE</sequence>
<evidence type="ECO:0000256" key="3">
    <source>
        <dbReference type="ARBA" id="ARBA00022692"/>
    </source>
</evidence>
<proteinExistence type="inferred from homology"/>
<evidence type="ECO:0000259" key="8">
    <source>
        <dbReference type="Pfam" id="PF02683"/>
    </source>
</evidence>
<keyword evidence="3 7" id="KW-0812">Transmembrane</keyword>
<feature type="transmembrane region" description="Helical" evidence="7">
    <location>
        <begin position="151"/>
        <end position="172"/>
    </location>
</feature>
<name>A0ABV5DUZ6_9ACTN</name>
<reference evidence="9 10" key="1">
    <citation type="submission" date="2024-01" db="EMBL/GenBank/DDBJ databases">
        <title>Genome mining of biosynthetic gene clusters to explore secondary metabolites of Streptomyces sp.</title>
        <authorList>
            <person name="Baig A."/>
            <person name="Ajitkumar Shintre N."/>
            <person name="Kumar H."/>
            <person name="Anbarasu A."/>
            <person name="Ramaiah S."/>
        </authorList>
    </citation>
    <scope>NUCLEOTIDE SEQUENCE [LARGE SCALE GENOMIC DNA]</scope>
    <source>
        <strain evidence="9 10">A01</strain>
    </source>
</reference>
<dbReference type="EMBL" id="JAYMRS010000003">
    <property type="protein sequence ID" value="MFB8768416.1"/>
    <property type="molecule type" value="Genomic_DNA"/>
</dbReference>
<comment type="caution">
    <text evidence="9">The sequence shown here is derived from an EMBL/GenBank/DDBJ whole genome shotgun (WGS) entry which is preliminary data.</text>
</comment>
<protein>
    <submittedName>
        <fullName evidence="9">Cytochrome c biogenesis CcdA family protein</fullName>
    </submittedName>
</protein>
<evidence type="ECO:0000256" key="1">
    <source>
        <dbReference type="ARBA" id="ARBA00004141"/>
    </source>
</evidence>
<gene>
    <name evidence="9" type="ORF">VSQ78_11935</name>
</gene>
<feature type="transmembrane region" description="Helical" evidence="7">
    <location>
        <begin position="251"/>
        <end position="268"/>
    </location>
</feature>
<feature type="region of interest" description="Disordered" evidence="6">
    <location>
        <begin position="275"/>
        <end position="297"/>
    </location>
</feature>
<evidence type="ECO:0000256" key="6">
    <source>
        <dbReference type="SAM" id="MobiDB-lite"/>
    </source>
</evidence>
<keyword evidence="5 7" id="KW-0472">Membrane</keyword>